<dbReference type="HOGENOM" id="CLU_041682_1_0_1"/>
<protein>
    <submittedName>
        <fullName evidence="1">Putative interferon-induced gtp-binding protein mx2 protein</fullName>
    </submittedName>
</protein>
<organism evidence="1 2">
    <name type="scientific">Eutypa lata (strain UCR-EL1)</name>
    <name type="common">Grapevine dieback disease fungus</name>
    <name type="synonym">Eutypa armeniacae</name>
    <dbReference type="NCBI Taxonomy" id="1287681"/>
    <lineage>
        <taxon>Eukaryota</taxon>
        <taxon>Fungi</taxon>
        <taxon>Dikarya</taxon>
        <taxon>Ascomycota</taxon>
        <taxon>Pezizomycotina</taxon>
        <taxon>Sordariomycetes</taxon>
        <taxon>Xylariomycetidae</taxon>
        <taxon>Xylariales</taxon>
        <taxon>Diatrypaceae</taxon>
        <taxon>Eutypa</taxon>
    </lineage>
</organism>
<dbReference type="EMBL" id="KB707045">
    <property type="protein sequence ID" value="EMR64558.1"/>
    <property type="molecule type" value="Genomic_DNA"/>
</dbReference>
<dbReference type="AlphaFoldDB" id="M7SJR0"/>
<accession>M7SJR0</accession>
<dbReference type="Gene3D" id="3.40.50.1820">
    <property type="entry name" value="alpha/beta hydrolase"/>
    <property type="match status" value="1"/>
</dbReference>
<dbReference type="SUPFAM" id="SSF53474">
    <property type="entry name" value="alpha/beta-Hydrolases"/>
    <property type="match status" value="1"/>
</dbReference>
<dbReference type="Proteomes" id="UP000012174">
    <property type="component" value="Unassembled WGS sequence"/>
</dbReference>
<dbReference type="KEGG" id="ela:UCREL1_8481"/>
<dbReference type="eggNOG" id="ENOG502SI41">
    <property type="taxonomic scope" value="Eukaryota"/>
</dbReference>
<sequence length="403" mass="43959">MSQMVAEALLQASIEQARGDMQSTGSDSTPNADAYLDDPRFNQTFTLPPGPGRPAPFNVTYSDYGYRNPDEPEKENVLLFCGPLFSSRFLHVAKDKLAKKYHVRIINPDRPGLGGTTEVDAHRRLEVWLEIVPALLQHLKVPHVTLACQSAGTIYALHTLLHLRHLLRPDRPYVAFCGPWVHPAHSGVTLMALSNALPSAVLKHFDSIAGFVNSKVGPIVGFSSGLLSILSPSWGQGKQPPIAEGADAEMAEFEEKMLPCFINRAYTENISGMGQEVLLLLKKQKAGLSGGDLTWGTWDDVDKFVPMLAALEGEGQASGGSPSTNSSVQLEIEIFFAESDNMIGEAAGPQWLADCWKTECRGSSIGFQSHVVEGTEHDTILNLRFGVMENIFRKMAGTSKDIN</sequence>
<gene>
    <name evidence="1" type="ORF">UCREL1_8481</name>
</gene>
<name>M7SJR0_EUTLA</name>
<evidence type="ECO:0000313" key="1">
    <source>
        <dbReference type="EMBL" id="EMR64558.1"/>
    </source>
</evidence>
<dbReference type="STRING" id="1287681.M7SJR0"/>
<dbReference type="OMA" id="DRPGMGN"/>
<evidence type="ECO:0000313" key="2">
    <source>
        <dbReference type="Proteomes" id="UP000012174"/>
    </source>
</evidence>
<dbReference type="OrthoDB" id="294702at2759"/>
<dbReference type="InterPro" id="IPR029058">
    <property type="entry name" value="AB_hydrolase_fold"/>
</dbReference>
<keyword evidence="2" id="KW-1185">Reference proteome</keyword>
<proteinExistence type="predicted"/>
<reference evidence="2" key="1">
    <citation type="journal article" date="2013" name="Genome Announc.">
        <title>Draft genome sequence of the grapevine dieback fungus Eutypa lata UCR-EL1.</title>
        <authorList>
            <person name="Blanco-Ulate B."/>
            <person name="Rolshausen P.E."/>
            <person name="Cantu D."/>
        </authorList>
    </citation>
    <scope>NUCLEOTIDE SEQUENCE [LARGE SCALE GENOMIC DNA]</scope>
    <source>
        <strain evidence="2">UCR-EL1</strain>
    </source>
</reference>